<evidence type="ECO:0000256" key="5">
    <source>
        <dbReference type="SAM" id="SignalP"/>
    </source>
</evidence>
<dbReference type="InterPro" id="IPR008638">
    <property type="entry name" value="FhaB/CdiA-like_TPS"/>
</dbReference>
<dbReference type="InterPro" id="IPR011050">
    <property type="entry name" value="Pectin_lyase_fold/virulence"/>
</dbReference>
<sequence>MNNIGRNSNNRGRGRAAHAGFGMAPLARALAMALTAGAAAMPAASHAGGAWFAQDGAKAQIRANAGARTGAMPSSARQRQQAQQKLQQSVDNLGRTASAIAAQVAAQNAARAAALGQPGTVPDGLAEGGLKLAAGAADDALAPTRVLDPALWRNAALPTQRTENGRTVVTVKQTADRAILNWDTFNVGRDTTLAFDQSGGSPDQDPSKASGWAVLNRVKPGVAPSRVEGALTAQGTVMVVNQNGVVFGGGSQVNVRNLVAAAAKITDTQFIDNGLYGASVTTPTFTEAVAGAVSVEAGARIVTHEPVSVTDGGGYVLLLGREASNAGTLVTRRGQAQLAAGNSFIIRKGYGTTGNQFSTTRGNEIAPQFNADGVDGGGNPVPNPAGLVRNSGLILAREGDITLAGRMVEQAGVAVSTTSVNTRGTIHLLNSANDARGKVALGAGAVTAIVAGDVAIGNDGAITLGDDGQTALDSQRDALIQESAALDTQRVTASKSAGRNFDNYSTLADRRDQSRVEIVGGGAVTFAEGSLTLATGGQLAVSAGNSTAGTKEAGPGAIATTYGVIQLDGGARLDVAGSVGVRVAMERNNLRINVQGNELRDAPINRDSGRLMNDDLWVDRRTLTYVKAGTGGYEGDRWYTAGGLLEVGGYVGNQGHTIGEWTAQGGTVNLATDNVITQAGSRVNLSGGTLDVQSGWINLSWLRGSDGRLYTADTAPGDLTYQGLYQGYEDAHARWGGNATRYFRNPLLGPSRRYEQGYTVGRDAGRLIVQSSSARLEGELDASAYNGPRQTEARPLAMDDAYKLGQTQAALGGVLALDSYDASLSSEGVSARLNQNAPIRIDNAPPVEGAQQGSLVWISLDRVNASGLAGLRAATLGDLTIGGDLTMSPGGFIDLSMGALSVYGDLTARAGSVSIRALTSPYGDARDLTLPSGVTIDTRGLWTNASLDPAQAWGMAFRDGGSVTLGAAGALSLEVGSRIDASAGGAVRADGSTAGGAGGNVSLNAGGLVIDGGGTIASYGFARGGKLSIVTPAAVSIGGTLLQTRGQLTPGETAPFDLTVGEDFVVPAGTRLAFELKVSSGRFIKPGAIVPAGVSVNVGAAPATVGPNGWAPPMSGVFARPPGSANGGRSYAVGEQIPAGYLVYAVNSQFPEGYRLPADAFTAPLPIYPKLYTYAAGSVLAGDLIVTAGSALPRGAVLPVAAPVLPVFEIVDASAFFQQGFASYTLSGAAGAIVQPGARVDVAMPVYRFLDTDRATGVPRRLLAGDALAGAVELALPPLFDTNVRQGTMTQRAGADLSLTGGIPLPPAAGAPASQLVTGAVIIGEGAVVNVDPDHRIDLSSKGQVTIDGSLVAPGGTITAVNTRLLKDLRSVVVNNPYFEDVDPTDALSVWVGEHGLLDVSGRAYTALDRQGDPFGVVLDGGSVVLGSTGGKDPDSLGTLSSGAYVVIRPGARIDASGAQALIGPGGRDNRAVRDVASDGGSITLSSYQGFFVDDLLRDDGSRAPALRAQSGGAGASGGTLSLVLESPLYGGPFGVDPSSRPGRALTVVQRYAPSALPGDLAPGAMDAAFVPAQARISAEQIAAGGFDGLSLWGRSAIVFDGDVDLSLGRSLTLNKGFLYQTTPGANVTLRAPYVLYDGGTLLKGASNFGPDMVGGTRLPAYGIGGTFRVEAGLIDLRHTMRVDFDQTTLQSSGDLRFLAATAPPSDAPLNDGTTRRTELRAFGDIELAAAQVYPASGVTATVRAGLGNTPASDPSVLQIRSTGAVPAQPYSVLGNLTLTADVIRQGGVLRAPFGLLTLNATQGVELQEGSITSVSTRGLVIPFGGTVDGVKYLYNGFDAAKPELLVGQYSASMFPDDSGTISRGTIGVSINAASLTSAPGSLLDLSGGGQLVGGAFITGRGGSVDTLLNPLDPGGKVYAIVPGATTAPVAGGYYKAWTGDVPGIGQQITLADGVPGLPAGTYTLLPANYALLPGAWRIELGGHAERPAKVPVVPLRNGSYVLTGTQSVAGTGIRDAYGTRVTLTSGQTLRTYSAYNDQGYTAFQLAQTRTFGALRPMIEADGQRLWFNARAAAAAPANSALVFNGRADFSAGDAAGYDGSFSLTAPTNATLVLTGPGSTRQNNATTVTASAAEIGKVQAPNLYLGGRVGASYSDPNVAFETNGMAQNVVLERGASLSASQVVLAAKQKVTLEEGAAISTLGRGKRWLDTNSSGLLFGNKPSPYEGMALLLVSNGQFTMDAPSGLFGTSIELKDGASLYSEGTIGFYSDVGVTLAGTPRIGTRNLSLAVPSFNIGSDASLAAVGALPPGMNLNQRFLDTLFAGVPEVGAPALENLVLTANKSVNFFGSVDLDTIDPATGRSRLAQLVFNTPAIYGYGGADDTVRLSTGTLVWNNALTRVTFSDYTQTQYGSVLPGALLPTGPGQGRFVVDADAVVFGNPTLAQPNTTVEFHRLMLGFSDVTFNAKERITGNARGTVSFYQRGADPSTRFDPDTYAGTGGNLHLNTPLLTGDSGSVIGYRAGGAIEVKAPAGAAPALPSAAGSLGAQLDLHGGAIDLASSVVLPSGRLTLAADGDIVLADGSLLDVSGRRLRFFDVTRDTWAGDVVIESEHGDIVQRAGSVIDVSAANQDAGTLRLSAIDAGHGAVLLGGTLRGSGGQGRASGTFDVRAQRIGAGPASLNADFAALNAQLGEAGFFGARAFNLRQGDLTIGDGVKARAVTVSVDGGSLTVTGRIDASGTQPGAIRLAARDDLRLAGNAVLDAHGTVLQVDSYGQPIEAKNRGTVELTASQGWLRLDDGAMLDVSAPGVAYGRVALNARRVTETGGDVRVDASGRVDVRGASSIALNAFWTYQPGDADGTIMQDNGLGAGGAVLDAQGRLGLDQVDARSRAFHDNALANTDLQRRLAGLRAYGDAYHLRPGVEIVSGDASNGKLTIKGDVDLSRYRYGPNADLNPNSARYGAGEPLALAVRAAGDLDIKGSISDGFGRPNATPDDSAILLAAGATLTADYTLPENVTLASGTKLASGAVIPIDVNLPGGQSLSAGQAAARQYVLDLPLNPTFGEYIYVFDGVDAWSGWDPDPVYVESGSITDYYWCGCTYYPGDPIVYGVLGQGAVIEAGTVISHPSNPAKARIVLSGGPKIAAGKILPQQVTLATDYRLPTAVVATGRIVTPGRTWEAGETLPASTELPQGTVVGQGASLPFDFEIQGTTWHAGSPLVLSGGYTLSSDLALAQGTVLPQGTVISASGNVTSQATRPVWAVAPMLAAGSQSASIRLVGGADLAAADMRGLQSAGALGGAGDVTLNDPRTSNSTRMPIFSVLRTGTGDLDILAGGDFSQATPFGVYTAGTQRDLPEGNEAFTLQRARLTGVAAYDAALEDRTTWYPDHGGDLYVSVRADLTGQTWFSPSNPSYNSYNITSWLWRQGGEGMGQQTAWSINFGTYANVGVRYNPALGGNEQLVGVVGFSGLGALGGGNVTLLAEGDAGALAPFSVNIGVPEGTPKQATGLNVAVGATGRVTGVNTTDDGRVTGGTLVQTGGGDLVLRIGRGLNPAQPSISNVDAMQGTLTNLRGDIDVLAGSVGHLKLTYGTKSTQDPRGVDLYDAQRVSAAVAGPVIVPGDGQTSVRSRGDLVLSSYVDPTMAAPPSVGDIGVAGYSFVGTLAGNPQQTGAGRNWFSLWTPDTAVSLFSAGGGVLPFHTGAGRSYLPSTFDAVAGDGSIYYGSQYSTNVAVYALLPSPAGQLELLARDSIQAGAMGATAKLGLSGARAGVNDLPNPFKPAWVLTPRNYTGGVEQLDITSSCGCDTNTLVIVTPPAWEGALPTLRPRSGYFAFQGMDTPVDALHAGDANPIRLYAVNGDIVDAALGASTLASPTVPGSYLAAKAAQVRAGRDIVAFGMGPTNSPLSDPSVIMNVDANDVSVLQAGRDIFYANVRIGGPGVLEATAGRNVYQGNMGSLVSIGGIIPGDTRPGADIAVHVGFGPAGPQGADWAALIARYLDPANQADVASGLPLADQAGKVAQSYGGELTLAGWLRQEFGYQGDEAGAPQWLRDKQAELNAVRAADDKTPRDLSREYADTSQAYLVNWLRARYGFEADGGTDRAAAARAYFDALPAEQQRVFLRALYYTELREGGREYNDSDGPRFGSYLRGRQMIATLFPRQDAYAGDMTQFGASGIQTWAGGDIQVLAPGGQIVVGVQGEPPPGTAGLITLGRGDVQLYSQGSILLGLSRIMTTFGGSILAWSAQGDINAGRGSKTTLVYTPPRRAYDTWGNVQLSPQAPSTGAGIATLNPIPEVPPGDVDLLAPLGTIDAGEAGIRVSGNLNIAALQVVNAANIQVQGEAVGVPVVAAVNVGALTSASTAATSAVNAAQDAVARSRAAAQKALPSIISVQILGFGDAGATSVPAPARGAGAQGRAAPAASAGQAYDRTSLLQIVGMGGRTDPAQVSRLTDAQRRSLENDR</sequence>
<name>A0A157S628_9BORD</name>
<dbReference type="InterPro" id="IPR012334">
    <property type="entry name" value="Pectin_lyas_fold"/>
</dbReference>
<dbReference type="EMBL" id="FKIF01000001">
    <property type="protein sequence ID" value="SAI65713.1"/>
    <property type="molecule type" value="Genomic_DNA"/>
</dbReference>
<dbReference type="NCBIfam" id="TIGR01901">
    <property type="entry name" value="adhes_NPXG"/>
    <property type="match status" value="1"/>
</dbReference>
<keyword evidence="2" id="KW-0964">Secreted</keyword>
<dbReference type="SUPFAM" id="SSF51126">
    <property type="entry name" value="Pectin lyase-like"/>
    <property type="match status" value="1"/>
</dbReference>
<reference evidence="7 8" key="1">
    <citation type="submission" date="2016-04" db="EMBL/GenBank/DDBJ databases">
        <authorList>
            <consortium name="Pathogen Informatics"/>
        </authorList>
    </citation>
    <scope>NUCLEOTIDE SEQUENCE [LARGE SCALE GENOMIC DNA]</scope>
    <source>
        <strain evidence="7 8">H050680373</strain>
    </source>
</reference>
<evidence type="ECO:0000313" key="8">
    <source>
        <dbReference type="Proteomes" id="UP000076848"/>
    </source>
</evidence>
<proteinExistence type="predicted"/>
<dbReference type="PANTHER" id="PTHR12338">
    <property type="entry name" value="AUTOTRANSPORTER"/>
    <property type="match status" value="1"/>
</dbReference>
<evidence type="ECO:0000256" key="3">
    <source>
        <dbReference type="ARBA" id="ARBA00022729"/>
    </source>
</evidence>
<dbReference type="Pfam" id="PF05860">
    <property type="entry name" value="TPS"/>
    <property type="match status" value="1"/>
</dbReference>
<dbReference type="Proteomes" id="UP000076848">
    <property type="component" value="Unassembled WGS sequence"/>
</dbReference>
<organism evidence="7 8">
    <name type="scientific">Bordetella ansorpii</name>
    <dbReference type="NCBI Taxonomy" id="288768"/>
    <lineage>
        <taxon>Bacteria</taxon>
        <taxon>Pseudomonadati</taxon>
        <taxon>Pseudomonadota</taxon>
        <taxon>Betaproteobacteria</taxon>
        <taxon>Burkholderiales</taxon>
        <taxon>Alcaligenaceae</taxon>
        <taxon>Bordetella</taxon>
    </lineage>
</organism>
<evidence type="ECO:0000256" key="1">
    <source>
        <dbReference type="ARBA" id="ARBA00004613"/>
    </source>
</evidence>
<keyword evidence="3 5" id="KW-0732">Signal</keyword>
<dbReference type="STRING" id="288768.SAMEA3906486_00459"/>
<comment type="subcellular location">
    <subcellularLocation>
        <location evidence="1">Secreted</location>
    </subcellularLocation>
</comment>
<feature type="region of interest" description="Disordered" evidence="4">
    <location>
        <begin position="4437"/>
        <end position="4456"/>
    </location>
</feature>
<dbReference type="InterPro" id="IPR021026">
    <property type="entry name" value="Filamn_hemagglutn_DUF3739"/>
</dbReference>
<accession>A0A157S628</accession>
<dbReference type="Pfam" id="PF12545">
    <property type="entry name" value="DUF3739"/>
    <property type="match status" value="1"/>
</dbReference>
<dbReference type="PANTHER" id="PTHR12338:SF8">
    <property type="entry name" value="HEME_HEMOPEXIN-BINDING PROTEIN"/>
    <property type="match status" value="1"/>
</dbReference>
<dbReference type="GO" id="GO:0005576">
    <property type="term" value="C:extracellular region"/>
    <property type="evidence" value="ECO:0007669"/>
    <property type="project" value="UniProtKB-SubCell"/>
</dbReference>
<evidence type="ECO:0000259" key="6">
    <source>
        <dbReference type="SMART" id="SM00912"/>
    </source>
</evidence>
<feature type="compositionally biased region" description="Basic and acidic residues" evidence="4">
    <location>
        <begin position="4446"/>
        <end position="4456"/>
    </location>
</feature>
<feature type="chain" id="PRO_5007615934" evidence="5">
    <location>
        <begin position="39"/>
        <end position="4456"/>
    </location>
</feature>
<feature type="compositionally biased region" description="Low complexity" evidence="4">
    <location>
        <begin position="76"/>
        <end position="88"/>
    </location>
</feature>
<feature type="domain" description="Filamentous haemagglutinin FhaB/tRNA nuclease CdiA-like TPS" evidence="6">
    <location>
        <begin position="148"/>
        <end position="269"/>
    </location>
</feature>
<feature type="signal peptide" evidence="5">
    <location>
        <begin position="1"/>
        <end position="38"/>
    </location>
</feature>
<dbReference type="Gene3D" id="2.160.20.10">
    <property type="entry name" value="Single-stranded right-handed beta-helix, Pectin lyase-like"/>
    <property type="match status" value="1"/>
</dbReference>
<evidence type="ECO:0000256" key="4">
    <source>
        <dbReference type="SAM" id="MobiDB-lite"/>
    </source>
</evidence>
<dbReference type="InterPro" id="IPR050909">
    <property type="entry name" value="Bact_Autotransporter_VF"/>
</dbReference>
<gene>
    <name evidence="7" type="primary">hxuA_5</name>
    <name evidence="7" type="ORF">SAMEA3906486_00459</name>
</gene>
<dbReference type="RefSeq" id="WP_066123016.1">
    <property type="nucleotide sequence ID" value="NZ_FKIF01000001.1"/>
</dbReference>
<dbReference type="SMART" id="SM00912">
    <property type="entry name" value="Haemagg_act"/>
    <property type="match status" value="1"/>
</dbReference>
<evidence type="ECO:0000313" key="7">
    <source>
        <dbReference type="EMBL" id="SAI65713.1"/>
    </source>
</evidence>
<keyword evidence="8" id="KW-1185">Reference proteome</keyword>
<evidence type="ECO:0000256" key="2">
    <source>
        <dbReference type="ARBA" id="ARBA00022525"/>
    </source>
</evidence>
<dbReference type="OrthoDB" id="8672993at2"/>
<protein>
    <submittedName>
        <fullName evidence="7">Heme:hemopexin utilization protein A</fullName>
    </submittedName>
</protein>
<feature type="region of interest" description="Disordered" evidence="4">
    <location>
        <begin position="65"/>
        <end position="90"/>
    </location>
</feature>